<feature type="transmembrane region" description="Helical" evidence="7">
    <location>
        <begin position="655"/>
        <end position="673"/>
    </location>
</feature>
<dbReference type="InterPro" id="IPR000731">
    <property type="entry name" value="SSD"/>
</dbReference>
<dbReference type="PANTHER" id="PTHR33406">
    <property type="entry name" value="MEMBRANE PROTEIN MJ1562-RELATED"/>
    <property type="match status" value="1"/>
</dbReference>
<keyword evidence="4 7" id="KW-0812">Transmembrane</keyword>
<feature type="transmembrane region" description="Helical" evidence="7">
    <location>
        <begin position="540"/>
        <end position="559"/>
    </location>
</feature>
<evidence type="ECO:0000313" key="9">
    <source>
        <dbReference type="EMBL" id="MBF9130053.1"/>
    </source>
</evidence>
<feature type="transmembrane region" description="Helical" evidence="7">
    <location>
        <begin position="269"/>
        <end position="292"/>
    </location>
</feature>
<dbReference type="EMBL" id="JADPUN010000144">
    <property type="protein sequence ID" value="MBF9130053.1"/>
    <property type="molecule type" value="Genomic_DNA"/>
</dbReference>
<keyword evidence="5 7" id="KW-1133">Transmembrane helix</keyword>
<dbReference type="Gene3D" id="1.20.1640.10">
    <property type="entry name" value="Multidrug efflux transporter AcrB transmembrane domain"/>
    <property type="match status" value="2"/>
</dbReference>
<dbReference type="RefSeq" id="WP_196201670.1">
    <property type="nucleotide sequence ID" value="NZ_JADPUN010000144.1"/>
</dbReference>
<evidence type="ECO:0000256" key="6">
    <source>
        <dbReference type="ARBA" id="ARBA00023136"/>
    </source>
</evidence>
<evidence type="ECO:0000256" key="1">
    <source>
        <dbReference type="ARBA" id="ARBA00004651"/>
    </source>
</evidence>
<protein>
    <submittedName>
        <fullName evidence="10">MMPL family transporter</fullName>
    </submittedName>
</protein>
<comment type="subcellular location">
    <subcellularLocation>
        <location evidence="1">Cell membrane</location>
        <topology evidence="1">Multi-pass membrane protein</topology>
    </subcellularLocation>
</comment>
<name>A0ABS0GV58_9ACTN</name>
<organism evidence="10 11">
    <name type="scientific">Plantactinospora alkalitolerans</name>
    <dbReference type="NCBI Taxonomy" id="2789879"/>
    <lineage>
        <taxon>Bacteria</taxon>
        <taxon>Bacillati</taxon>
        <taxon>Actinomycetota</taxon>
        <taxon>Actinomycetes</taxon>
        <taxon>Micromonosporales</taxon>
        <taxon>Micromonosporaceae</taxon>
        <taxon>Plantactinospora</taxon>
    </lineage>
</organism>
<accession>A0ABS0GV58</accession>
<evidence type="ECO:0000256" key="3">
    <source>
        <dbReference type="ARBA" id="ARBA00022475"/>
    </source>
</evidence>
<reference evidence="10 11" key="1">
    <citation type="submission" date="2020-11" db="EMBL/GenBank/DDBJ databases">
        <title>A novel isolate from a Black sea contaminated sediment with potential to produce alkanes: Plantactinospora alkalitolerans sp. nov.</title>
        <authorList>
            <person name="Carro L."/>
            <person name="Veyisoglu A."/>
            <person name="Guven K."/>
            <person name="Schumann P."/>
            <person name="Klenk H.-P."/>
            <person name="Sahin N."/>
        </authorList>
    </citation>
    <scope>NUCLEOTIDE SEQUENCE [LARGE SCALE GENOMIC DNA]</scope>
    <source>
        <strain evidence="10 11">S1510</strain>
    </source>
</reference>
<feature type="transmembrane region" description="Helical" evidence="7">
    <location>
        <begin position="298"/>
        <end position="328"/>
    </location>
</feature>
<evidence type="ECO:0000256" key="2">
    <source>
        <dbReference type="ARBA" id="ARBA00010157"/>
    </source>
</evidence>
<feature type="transmembrane region" description="Helical" evidence="7">
    <location>
        <begin position="229"/>
        <end position="248"/>
    </location>
</feature>
<dbReference type="PANTHER" id="PTHR33406:SF11">
    <property type="entry name" value="MEMBRANE PROTEIN SCO6666-RELATED"/>
    <property type="match status" value="1"/>
</dbReference>
<dbReference type="InterPro" id="IPR004869">
    <property type="entry name" value="MMPL_dom"/>
</dbReference>
<proteinExistence type="inferred from homology"/>
<comment type="caution">
    <text evidence="10">The sequence shown here is derived from an EMBL/GenBank/DDBJ whole genome shotgun (WGS) entry which is preliminary data.</text>
</comment>
<feature type="transmembrane region" description="Helical" evidence="7">
    <location>
        <begin position="205"/>
        <end position="223"/>
    </location>
</feature>
<gene>
    <name evidence="9" type="ORF">I0C86_13955</name>
    <name evidence="10" type="ORF">I0C86_14045</name>
</gene>
<evidence type="ECO:0000256" key="5">
    <source>
        <dbReference type="ARBA" id="ARBA00022989"/>
    </source>
</evidence>
<dbReference type="InterPro" id="IPR050545">
    <property type="entry name" value="Mycobact_MmpL"/>
</dbReference>
<feature type="transmembrane region" description="Helical" evidence="7">
    <location>
        <begin position="178"/>
        <end position="198"/>
    </location>
</feature>
<dbReference type="EMBL" id="JADPUN010000144">
    <property type="protein sequence ID" value="MBF9130071.1"/>
    <property type="molecule type" value="Genomic_DNA"/>
</dbReference>
<feature type="transmembrane region" description="Helical" evidence="7">
    <location>
        <begin position="384"/>
        <end position="402"/>
    </location>
</feature>
<dbReference type="Proteomes" id="UP000638560">
    <property type="component" value="Unassembled WGS sequence"/>
</dbReference>
<keyword evidence="11" id="KW-1185">Reference proteome</keyword>
<dbReference type="Pfam" id="PF03176">
    <property type="entry name" value="MMPL"/>
    <property type="match status" value="2"/>
</dbReference>
<evidence type="ECO:0000256" key="7">
    <source>
        <dbReference type="SAM" id="Phobius"/>
    </source>
</evidence>
<dbReference type="SUPFAM" id="SSF82866">
    <property type="entry name" value="Multidrug efflux transporter AcrB transmembrane domain"/>
    <property type="match status" value="2"/>
</dbReference>
<feature type="domain" description="SSD" evidence="8">
    <location>
        <begin position="195"/>
        <end position="327"/>
    </location>
</feature>
<evidence type="ECO:0000313" key="10">
    <source>
        <dbReference type="EMBL" id="MBF9130071.1"/>
    </source>
</evidence>
<evidence type="ECO:0000313" key="11">
    <source>
        <dbReference type="Proteomes" id="UP000638560"/>
    </source>
</evidence>
<keyword evidence="6 7" id="KW-0472">Membrane</keyword>
<comment type="similarity">
    <text evidence="2">Belongs to the resistance-nodulation-cell division (RND) (TC 2.A.6) family. MmpL subfamily.</text>
</comment>
<dbReference type="PROSITE" id="PS50156">
    <property type="entry name" value="SSD"/>
    <property type="match status" value="1"/>
</dbReference>
<sequence>MATLLYRLGRASFRRRRLVVVLWLVLLAALGGAAVAFMGPTSTNFSIPGTESQHAIDALKREFPEASGATGTILVAAPEGQQLTAPERQAAVADLVREASALPGAVGALDPFTTGAVSQDRRYALIQVQFADQADEITEAQRHAYGESGSAATAAGLRVEHGGEVMSSVPPEIGGTEGIGVVIALVVLVVTLGSLVAAGMTMLNALIGVGAGMAGLYALSNTIELTSTAPVLALMLGLAVGIDYSLFITSRYRQNLLEGLAPEEAAGRAIGTAGSAVLFAGVTVVIALAGLAVVNIPFLTIMGLAAAGTVAVAVLVALTLLPALLGFAGRRILPRRLRSAETGAGTATESGTEGNAAATAAVAGPGRTESFGFRWARIVIRLRVPLILVAVLGLGALAIPAADMRVALPDAGSSPKGSPEREAADLITAGFGPGFNNRLALVVSSDSAARTASAAQEVTAALQGTENLLAVSPPNLSRDRLTALLAVIPTTGPTDPATETLVHEIRKKVGPVDGTDGADVALTGQTAVGIDVSEKLSDAMPWYLLLVVGLSVLLLMLVFRSLLVPLKAALGFLLTVGATFGLTVLVFQQGHLSSLVGLDTPGPLVSFLPILLIGILFGLAMDYEVFLVSRMREDFVHGDTPTQATINGMGHGGRVVTAAALIMTSVFAGFILLDDPVIKSMGFALAVGVAIDAFVVRMTIVPAVISLLGRSAWWLPGWLSKILPNVDIEGERLRQHLATEPDAATERVPAGV</sequence>
<feature type="transmembrane region" description="Helical" evidence="7">
    <location>
        <begin position="607"/>
        <end position="628"/>
    </location>
</feature>
<feature type="transmembrane region" description="Helical" evidence="7">
    <location>
        <begin position="566"/>
        <end position="587"/>
    </location>
</feature>
<feature type="transmembrane region" description="Helical" evidence="7">
    <location>
        <begin position="685"/>
        <end position="708"/>
    </location>
</feature>
<evidence type="ECO:0000259" key="8">
    <source>
        <dbReference type="PROSITE" id="PS50156"/>
    </source>
</evidence>
<keyword evidence="3" id="KW-1003">Cell membrane</keyword>
<evidence type="ECO:0000256" key="4">
    <source>
        <dbReference type="ARBA" id="ARBA00022692"/>
    </source>
</evidence>